<evidence type="ECO:0000256" key="1">
    <source>
        <dbReference type="ARBA" id="ARBA00022475"/>
    </source>
</evidence>
<keyword evidence="3 8" id="KW-0132">Cell division</keyword>
<organism evidence="12 13">
    <name type="scientific">Alkalimarinus alittae</name>
    <dbReference type="NCBI Taxonomy" id="2961619"/>
    <lineage>
        <taxon>Bacteria</taxon>
        <taxon>Pseudomonadati</taxon>
        <taxon>Pseudomonadota</taxon>
        <taxon>Gammaproteobacteria</taxon>
        <taxon>Alteromonadales</taxon>
        <taxon>Alteromonadaceae</taxon>
        <taxon>Alkalimarinus</taxon>
    </lineage>
</organism>
<feature type="compositionally biased region" description="Basic and acidic residues" evidence="10">
    <location>
        <begin position="144"/>
        <end position="161"/>
    </location>
</feature>
<keyword evidence="2 8" id="KW-0997">Cell inner membrane</keyword>
<dbReference type="GO" id="GO:0051301">
    <property type="term" value="P:cell division"/>
    <property type="evidence" value="ECO:0007669"/>
    <property type="project" value="UniProtKB-KW"/>
</dbReference>
<accession>A0ABY6N6K4</accession>
<comment type="subunit">
    <text evidence="8">Interacts with FtsZ via their C-terminal domains.</text>
</comment>
<dbReference type="RefSeq" id="WP_265049230.1">
    <property type="nucleotide sequence ID" value="NZ_CP100390.1"/>
</dbReference>
<dbReference type="PANTHER" id="PTHR38685">
    <property type="entry name" value="CELL DIVISION PROTEIN ZIPA"/>
    <property type="match status" value="1"/>
</dbReference>
<gene>
    <name evidence="8 12" type="primary">zipA</name>
    <name evidence="12" type="ORF">NKI27_08475</name>
</gene>
<dbReference type="NCBIfam" id="TIGR02205">
    <property type="entry name" value="septum_zipA"/>
    <property type="match status" value="1"/>
</dbReference>
<reference evidence="12" key="1">
    <citation type="submission" date="2022-06" db="EMBL/GenBank/DDBJ databases">
        <title>Alkalimarinus sp. nov., isolated from gut of a Alitta virens.</title>
        <authorList>
            <person name="Yang A.I."/>
            <person name="Shin N.-R."/>
        </authorList>
    </citation>
    <scope>NUCLEOTIDE SEQUENCE</scope>
    <source>
        <strain evidence="12">A2M4</strain>
    </source>
</reference>
<evidence type="ECO:0000256" key="4">
    <source>
        <dbReference type="ARBA" id="ARBA00022692"/>
    </source>
</evidence>
<dbReference type="Gene3D" id="3.30.1400.10">
    <property type="entry name" value="ZipA, C-terminal FtsZ-binding domain"/>
    <property type="match status" value="1"/>
</dbReference>
<dbReference type="Pfam" id="PF04354">
    <property type="entry name" value="ZipA_C"/>
    <property type="match status" value="1"/>
</dbReference>
<keyword evidence="4 8" id="KW-0812">Transmembrane</keyword>
<keyword evidence="1 8" id="KW-1003">Cell membrane</keyword>
<dbReference type="InterPro" id="IPR036765">
    <property type="entry name" value="ZipA_FtsZ-bd_C_sf"/>
</dbReference>
<evidence type="ECO:0000256" key="3">
    <source>
        <dbReference type="ARBA" id="ARBA00022618"/>
    </source>
</evidence>
<dbReference type="EMBL" id="CP100390">
    <property type="protein sequence ID" value="UZE97753.1"/>
    <property type="molecule type" value="Genomic_DNA"/>
</dbReference>
<evidence type="ECO:0000256" key="5">
    <source>
        <dbReference type="ARBA" id="ARBA00022989"/>
    </source>
</evidence>
<feature type="transmembrane region" description="Helical" evidence="8">
    <location>
        <begin position="6"/>
        <end position="23"/>
    </location>
</feature>
<keyword evidence="6 8" id="KW-0472">Membrane</keyword>
<sequence>MNLREWLVVLGGVVIVGIVIDGIRRMRRARRDSMEISLGMGGEIQNTPLDEGFNPELPNGGARPVGSESSDFNRADETVESCGFNTDSLRSETTDTRIDINIRKEPSIDTGAVGNNDFDDDNLSSVRVVARNPNGSTGSGVNGDESRANDKISVDSSEIRAAKTVSSTGRLNSQEDKLKSKMTFGEGLKASASKAKLSKAKPKPSKTEKVPQPAQEVIVLNVMSRSEKGFSGTELNTLLKACGVEHGDMSIYHRRENTADSPIQFSVANAVEPGYFPKDQLETMSTPGICFFMSLPGPDDNMRAFDYMVETAQCVVRNLSGEMKDERRSDMTPQTLEHCRERIRDFERRQLTARC</sequence>
<keyword evidence="5 8" id="KW-1133">Transmembrane helix</keyword>
<dbReference type="HAMAP" id="MF_00509">
    <property type="entry name" value="ZipA"/>
    <property type="match status" value="1"/>
</dbReference>
<proteinExistence type="inferred from homology"/>
<name>A0ABY6N6K4_9ALTE</name>
<evidence type="ECO:0000256" key="2">
    <source>
        <dbReference type="ARBA" id="ARBA00022519"/>
    </source>
</evidence>
<feature type="domain" description="ZipA C-terminal FtsZ-binding" evidence="11">
    <location>
        <begin position="214"/>
        <end position="343"/>
    </location>
</feature>
<dbReference type="Proteomes" id="UP001163739">
    <property type="component" value="Chromosome"/>
</dbReference>
<protein>
    <recommendedName>
        <fullName evidence="8 9">Cell division protein ZipA</fullName>
    </recommendedName>
</protein>
<evidence type="ECO:0000256" key="7">
    <source>
        <dbReference type="ARBA" id="ARBA00023306"/>
    </source>
</evidence>
<comment type="similarity">
    <text evidence="8 9">Belongs to the ZipA family.</text>
</comment>
<feature type="region of interest" description="Disordered" evidence="10">
    <location>
        <begin position="131"/>
        <end position="212"/>
    </location>
</feature>
<dbReference type="SUPFAM" id="SSF64383">
    <property type="entry name" value="Cell-division protein ZipA, C-terminal domain"/>
    <property type="match status" value="1"/>
</dbReference>
<dbReference type="SMART" id="SM00771">
    <property type="entry name" value="ZipA_C"/>
    <property type="match status" value="1"/>
</dbReference>
<comment type="subcellular location">
    <subcellularLocation>
        <location evidence="8">Cell inner membrane</location>
        <topology evidence="8">Single-pass type I membrane protein</topology>
    </subcellularLocation>
    <text evidence="8">Localizes to the Z ring in an FtsZ-dependent manner.</text>
</comment>
<dbReference type="InterPro" id="IPR011919">
    <property type="entry name" value="Cell_div_ZipA"/>
</dbReference>
<evidence type="ECO:0000259" key="11">
    <source>
        <dbReference type="SMART" id="SM00771"/>
    </source>
</evidence>
<comment type="function">
    <text evidence="8 9">Essential cell division protein that stabilizes the FtsZ protofilaments by cross-linking them and that serves as a cytoplasmic membrane anchor for the Z ring. Also required for the recruitment to the septal ring of downstream cell division proteins.</text>
</comment>
<evidence type="ECO:0000313" key="13">
    <source>
        <dbReference type="Proteomes" id="UP001163739"/>
    </source>
</evidence>
<evidence type="ECO:0000256" key="9">
    <source>
        <dbReference type="RuleBase" id="RU003612"/>
    </source>
</evidence>
<keyword evidence="13" id="KW-1185">Reference proteome</keyword>
<keyword evidence="7 8" id="KW-0131">Cell cycle</keyword>
<evidence type="ECO:0000256" key="6">
    <source>
        <dbReference type="ARBA" id="ARBA00023136"/>
    </source>
</evidence>
<dbReference type="InterPro" id="IPR007449">
    <property type="entry name" value="ZipA_FtsZ-bd_C"/>
</dbReference>
<dbReference type="PANTHER" id="PTHR38685:SF1">
    <property type="entry name" value="CELL DIVISION PROTEIN ZIPA"/>
    <property type="match status" value="1"/>
</dbReference>
<evidence type="ECO:0000256" key="10">
    <source>
        <dbReference type="SAM" id="MobiDB-lite"/>
    </source>
</evidence>
<evidence type="ECO:0000256" key="8">
    <source>
        <dbReference type="HAMAP-Rule" id="MF_00509"/>
    </source>
</evidence>
<evidence type="ECO:0000313" key="12">
    <source>
        <dbReference type="EMBL" id="UZE97753.1"/>
    </source>
</evidence>